<proteinExistence type="predicted"/>
<feature type="domain" description="N-acetyltransferase" evidence="3">
    <location>
        <begin position="3"/>
        <end position="169"/>
    </location>
</feature>
<sequence>MNIIFKKASHSELPDALKFFKLASLALQEKKVNQWDYWQNPPKDKIDWVQEGFENNEFYFVFDLSGNKIAMFRLLETDTLYWEEKGLENDVRYVHSLVVLPSFGGKGVGKAVMLKIIEQLKQENIKKFRLDCNASNLRLCQYYESYGFQKVGEKITKYSVNNLYELSLG</sequence>
<dbReference type="CDD" id="cd04301">
    <property type="entry name" value="NAT_SF"/>
    <property type="match status" value="1"/>
</dbReference>
<dbReference type="Gene3D" id="3.40.630.30">
    <property type="match status" value="1"/>
</dbReference>
<accession>A0ABU9L5L9</accession>
<keyword evidence="1" id="KW-0808">Transferase</keyword>
<evidence type="ECO:0000313" key="4">
    <source>
        <dbReference type="EMBL" id="MEL4456851.1"/>
    </source>
</evidence>
<dbReference type="PROSITE" id="PS51186">
    <property type="entry name" value="GNAT"/>
    <property type="match status" value="1"/>
</dbReference>
<name>A0ABU9L5L9_9FLAO</name>
<keyword evidence="2" id="KW-0012">Acyltransferase</keyword>
<comment type="caution">
    <text evidence="4">The sequence shown here is derived from an EMBL/GenBank/DDBJ whole genome shotgun (WGS) entry which is preliminary data.</text>
</comment>
<reference evidence="4 5" key="1">
    <citation type="submission" date="2024-04" db="EMBL/GenBank/DDBJ databases">
        <title>whole genome sequencing of Lutimonas vermicola strain IMCC1616.</title>
        <authorList>
            <person name="Bae S.S."/>
        </authorList>
    </citation>
    <scope>NUCLEOTIDE SEQUENCE [LARGE SCALE GENOMIC DNA]</scope>
    <source>
        <strain evidence="4 5">IMCC1616</strain>
    </source>
</reference>
<dbReference type="InterPro" id="IPR050680">
    <property type="entry name" value="YpeA/RimI_acetyltransf"/>
</dbReference>
<dbReference type="RefSeq" id="WP_342161016.1">
    <property type="nucleotide sequence ID" value="NZ_JBCDNA010000003.1"/>
</dbReference>
<evidence type="ECO:0000313" key="5">
    <source>
        <dbReference type="Proteomes" id="UP001474120"/>
    </source>
</evidence>
<dbReference type="EMBL" id="JBCDNA010000003">
    <property type="protein sequence ID" value="MEL4456851.1"/>
    <property type="molecule type" value="Genomic_DNA"/>
</dbReference>
<dbReference type="PANTHER" id="PTHR43420:SF47">
    <property type="entry name" value="N-ACETYLTRANSFERASE DOMAIN-CONTAINING PROTEIN"/>
    <property type="match status" value="1"/>
</dbReference>
<dbReference type="SUPFAM" id="SSF55729">
    <property type="entry name" value="Acyl-CoA N-acyltransferases (Nat)"/>
    <property type="match status" value="1"/>
</dbReference>
<organism evidence="4 5">
    <name type="scientific">Lutimonas vermicola</name>
    <dbReference type="NCBI Taxonomy" id="414288"/>
    <lineage>
        <taxon>Bacteria</taxon>
        <taxon>Pseudomonadati</taxon>
        <taxon>Bacteroidota</taxon>
        <taxon>Flavobacteriia</taxon>
        <taxon>Flavobacteriales</taxon>
        <taxon>Flavobacteriaceae</taxon>
        <taxon>Lutimonas</taxon>
    </lineage>
</organism>
<evidence type="ECO:0000256" key="2">
    <source>
        <dbReference type="ARBA" id="ARBA00023315"/>
    </source>
</evidence>
<dbReference type="InterPro" id="IPR000182">
    <property type="entry name" value="GNAT_dom"/>
</dbReference>
<evidence type="ECO:0000259" key="3">
    <source>
        <dbReference type="PROSITE" id="PS51186"/>
    </source>
</evidence>
<dbReference type="Proteomes" id="UP001474120">
    <property type="component" value="Unassembled WGS sequence"/>
</dbReference>
<dbReference type="InterPro" id="IPR016181">
    <property type="entry name" value="Acyl_CoA_acyltransferase"/>
</dbReference>
<protein>
    <submittedName>
        <fullName evidence="4">GNAT family N-acetyltransferase</fullName>
    </submittedName>
</protein>
<dbReference type="PANTHER" id="PTHR43420">
    <property type="entry name" value="ACETYLTRANSFERASE"/>
    <property type="match status" value="1"/>
</dbReference>
<keyword evidence="5" id="KW-1185">Reference proteome</keyword>
<dbReference type="Pfam" id="PF00583">
    <property type="entry name" value="Acetyltransf_1"/>
    <property type="match status" value="1"/>
</dbReference>
<evidence type="ECO:0000256" key="1">
    <source>
        <dbReference type="ARBA" id="ARBA00022679"/>
    </source>
</evidence>
<gene>
    <name evidence="4" type="ORF">AABB81_13155</name>
</gene>